<name>A0AAW0EUT6_9TRYP</name>
<proteinExistence type="predicted"/>
<feature type="region of interest" description="Disordered" evidence="1">
    <location>
        <begin position="391"/>
        <end position="411"/>
    </location>
</feature>
<comment type="caution">
    <text evidence="2">The sequence shown here is derived from an EMBL/GenBank/DDBJ whole genome shotgun (WGS) entry which is preliminary data.</text>
</comment>
<dbReference type="AlphaFoldDB" id="A0AAW0EUT6"/>
<sequence length="496" mass="51335">MHAHHSTKAAVSHTTPALLSRLDARVQTLRAESRTGLGTKDVRRALIQEQLRPPAPHRLGTDAAAGDDVLDLPTAWLDGDLRLDSVESEAGRCATPPPLSEALDSYRAICAAAAEVHYDVAHEETLRLVEQRNTVTGAATAWRARRRLSVPLHCSPAAAAQAEVVAASPRGAAAASHAVYTPPPCLSSALPSRCGPSSRLAAALSAARPISPSSCASATPVRAWTPASSQSSLRRGGGGPAASSTSLSTVGTAVARSSGAAYAMALRRQVQQQQRQQQQQEQQLLHRGSARWAEDGAAVAAPVEWRTCVTAAVAVCVCSACHAWFDCPLQSAAEPPHQLAEGEVVCCPRCGHAASIPEPCQASSSSDCSVARVPPPEPPRAGAARPPAAVTTAAAAEHRNTATSGVDAGGGGACDAEEEEVSFATLVSRIRLARQRAERRGSLTAASTDEADLGMSVSSAAAAARVPCDSLAQRLRVALGRLYFHELLASAAEAVP</sequence>
<evidence type="ECO:0000313" key="3">
    <source>
        <dbReference type="Proteomes" id="UP001430356"/>
    </source>
</evidence>
<dbReference type="EMBL" id="JAECZO010000079">
    <property type="protein sequence ID" value="KAK7196548.1"/>
    <property type="molecule type" value="Genomic_DNA"/>
</dbReference>
<evidence type="ECO:0000256" key="1">
    <source>
        <dbReference type="SAM" id="MobiDB-lite"/>
    </source>
</evidence>
<reference evidence="2 3" key="1">
    <citation type="journal article" date="2021" name="MBio">
        <title>A New Model Trypanosomatid, Novymonas esmeraldas: Genomic Perception of Its 'Candidatus Pandoraea novymonadis' Endosymbiont.</title>
        <authorList>
            <person name="Zakharova A."/>
            <person name="Saura A."/>
            <person name="Butenko A."/>
            <person name="Podesvova L."/>
            <person name="Warmusova S."/>
            <person name="Kostygov A.Y."/>
            <person name="Nenarokova A."/>
            <person name="Lukes J."/>
            <person name="Opperdoes F.R."/>
            <person name="Yurchenko V."/>
        </authorList>
    </citation>
    <scope>NUCLEOTIDE SEQUENCE [LARGE SCALE GENOMIC DNA]</scope>
    <source>
        <strain evidence="2 3">E262AT.01</strain>
    </source>
</reference>
<protein>
    <submittedName>
        <fullName evidence="2">Uncharacterized protein</fullName>
    </submittedName>
</protein>
<organism evidence="2 3">
    <name type="scientific">Novymonas esmeraldas</name>
    <dbReference type="NCBI Taxonomy" id="1808958"/>
    <lineage>
        <taxon>Eukaryota</taxon>
        <taxon>Discoba</taxon>
        <taxon>Euglenozoa</taxon>
        <taxon>Kinetoplastea</taxon>
        <taxon>Metakinetoplastina</taxon>
        <taxon>Trypanosomatida</taxon>
        <taxon>Trypanosomatidae</taxon>
        <taxon>Novymonas</taxon>
    </lineage>
</organism>
<evidence type="ECO:0000313" key="2">
    <source>
        <dbReference type="EMBL" id="KAK7196548.1"/>
    </source>
</evidence>
<accession>A0AAW0EUT6</accession>
<feature type="region of interest" description="Disordered" evidence="1">
    <location>
        <begin position="226"/>
        <end position="248"/>
    </location>
</feature>
<gene>
    <name evidence="2" type="ORF">NESM_000593000</name>
</gene>
<keyword evidence="3" id="KW-1185">Reference proteome</keyword>
<dbReference type="Proteomes" id="UP001430356">
    <property type="component" value="Unassembled WGS sequence"/>
</dbReference>